<dbReference type="RefSeq" id="WP_010192700.1">
    <property type="nucleotide sequence ID" value="NZ_AHJG01000194.1"/>
</dbReference>
<dbReference type="SUPFAM" id="SSF51735">
    <property type="entry name" value="NAD(P)-binding Rossmann-fold domains"/>
    <property type="match status" value="1"/>
</dbReference>
<dbReference type="GO" id="GO:0032787">
    <property type="term" value="P:monocarboxylic acid metabolic process"/>
    <property type="evidence" value="ECO:0007669"/>
    <property type="project" value="UniProtKB-ARBA"/>
</dbReference>
<dbReference type="InterPro" id="IPR036291">
    <property type="entry name" value="NAD(P)-bd_dom_sf"/>
</dbReference>
<comment type="similarity">
    <text evidence="1">Belongs to the short-chain dehydrogenases/reductases (SDR) family.</text>
</comment>
<dbReference type="InterPro" id="IPR050259">
    <property type="entry name" value="SDR"/>
</dbReference>
<dbReference type="PANTHER" id="PTHR42879">
    <property type="entry name" value="3-OXOACYL-(ACYL-CARRIER-PROTEIN) REDUCTASE"/>
    <property type="match status" value="1"/>
</dbReference>
<reference evidence="2 3" key="1">
    <citation type="journal article" date="2012" name="J. Bacteriol.">
        <title>Genome Sequence of "Candidatus Nitrosoarchaeum limnia" BG20, a Low-Salinity Ammonia-Oxidizing Archaeon from the San Francisco Bay Estuary.</title>
        <authorList>
            <person name="Mosier A.C."/>
            <person name="Allen E.E."/>
            <person name="Kim M."/>
            <person name="Ferriera S."/>
            <person name="Francis C.A."/>
        </authorList>
    </citation>
    <scope>NUCLEOTIDE SEQUENCE [LARGE SCALE GENOMIC DNA]</scope>
    <source>
        <strain evidence="2 3">BG20</strain>
    </source>
</reference>
<dbReference type="EMBL" id="AHJG01000194">
    <property type="protein sequence ID" value="EPA05280.1"/>
    <property type="molecule type" value="Genomic_DNA"/>
</dbReference>
<dbReference type="PROSITE" id="PS00061">
    <property type="entry name" value="ADH_SHORT"/>
    <property type="match status" value="1"/>
</dbReference>
<proteinExistence type="inferred from homology"/>
<dbReference type="OrthoDB" id="24596at2157"/>
<evidence type="ECO:0000313" key="2">
    <source>
        <dbReference type="EMBL" id="EPA05280.1"/>
    </source>
</evidence>
<evidence type="ECO:0000256" key="1">
    <source>
        <dbReference type="ARBA" id="ARBA00006484"/>
    </source>
</evidence>
<name>S2E1S6_9ARCH</name>
<dbReference type="CDD" id="cd05233">
    <property type="entry name" value="SDR_c"/>
    <property type="match status" value="1"/>
</dbReference>
<dbReference type="FunFam" id="3.40.50.720:FF:000084">
    <property type="entry name" value="Short-chain dehydrogenase reductase"/>
    <property type="match status" value="1"/>
</dbReference>
<dbReference type="Gene3D" id="3.40.50.720">
    <property type="entry name" value="NAD(P)-binding Rossmann-like Domain"/>
    <property type="match status" value="1"/>
</dbReference>
<accession>S2E1S6</accession>
<gene>
    <name evidence="2" type="ORF">BG20_I1886</name>
</gene>
<sequence>MTSNNQIVLITGGSRGIGKNMVDYFKDKNWIVITCASSTNWLSESKADFSFVCDIRKQNQIKNGIKKIVKKYGKIDVLINNAAISGNNPLNEQSSDEIWHNIIDTNLNGVYYMCKYSLPYIKDNVGRIINISSVLGIMGVPDQSAYSVAKHAIIGLTKCFALYAAPRHITVNSICPGWVETEMMQKRIRSLSLNKIDIQNTIPLSKILKPIEISALAFYLSSPEASNLTGQEIVIDGGQTLHLS</sequence>
<dbReference type="PRINTS" id="PR00081">
    <property type="entry name" value="GDHRDH"/>
</dbReference>
<organism evidence="2 3">
    <name type="scientific">Candidatus Nitrosarchaeum limnium BG20</name>
    <dbReference type="NCBI Taxonomy" id="859192"/>
    <lineage>
        <taxon>Archaea</taxon>
        <taxon>Nitrososphaerota</taxon>
        <taxon>Nitrososphaeria</taxon>
        <taxon>Nitrosopumilales</taxon>
        <taxon>Nitrosopumilaceae</taxon>
        <taxon>Nitrosarchaeum</taxon>
    </lineage>
</organism>
<dbReference type="PANTHER" id="PTHR42879:SF2">
    <property type="entry name" value="3-OXOACYL-[ACYL-CARRIER-PROTEIN] REDUCTASE FABG"/>
    <property type="match status" value="1"/>
</dbReference>
<protein>
    <submittedName>
        <fullName evidence="2">Oxidoreductase, short chain dehydrogenase/reductase family protein</fullName>
    </submittedName>
</protein>
<dbReference type="Pfam" id="PF13561">
    <property type="entry name" value="adh_short_C2"/>
    <property type="match status" value="1"/>
</dbReference>
<dbReference type="InterPro" id="IPR020904">
    <property type="entry name" value="Sc_DH/Rdtase_CS"/>
</dbReference>
<evidence type="ECO:0000313" key="3">
    <source>
        <dbReference type="Proteomes" id="UP000014065"/>
    </source>
</evidence>
<dbReference type="Proteomes" id="UP000014065">
    <property type="component" value="Unassembled WGS sequence"/>
</dbReference>
<dbReference type="PRINTS" id="PR00080">
    <property type="entry name" value="SDRFAMILY"/>
</dbReference>
<keyword evidence="3" id="KW-1185">Reference proteome</keyword>
<dbReference type="AlphaFoldDB" id="S2E1S6"/>
<comment type="caution">
    <text evidence="2">The sequence shown here is derived from an EMBL/GenBank/DDBJ whole genome shotgun (WGS) entry which is preliminary data.</text>
</comment>
<dbReference type="InterPro" id="IPR002347">
    <property type="entry name" value="SDR_fam"/>
</dbReference>